<dbReference type="InterPro" id="IPR042211">
    <property type="entry name" value="CRISPR-assoc_Cas1_N"/>
</dbReference>
<dbReference type="GO" id="GO:0043571">
    <property type="term" value="P:maintenance of CRISPR repeat elements"/>
    <property type="evidence" value="ECO:0007669"/>
    <property type="project" value="UniProtKB-UniRule"/>
</dbReference>
<evidence type="ECO:0000256" key="1">
    <source>
        <dbReference type="ARBA" id="ARBA00022722"/>
    </source>
</evidence>
<dbReference type="InterPro" id="IPR002729">
    <property type="entry name" value="CRISPR-assoc_Cas1"/>
</dbReference>
<comment type="similarity">
    <text evidence="10">Belongs to the CRISPR-associated endonuclease Cas1 family.</text>
</comment>
<dbReference type="RefSeq" id="WP_008712384.1">
    <property type="nucleotide sequence ID" value="NZ_CABKQM010000008.1"/>
</dbReference>
<accession>A0AAW5JY22</accession>
<evidence type="ECO:0000313" key="11">
    <source>
        <dbReference type="EMBL" id="MCQ4813440.1"/>
    </source>
</evidence>
<keyword evidence="7 10" id="KW-0238">DNA-binding</keyword>
<evidence type="ECO:0000256" key="4">
    <source>
        <dbReference type="ARBA" id="ARBA00022801"/>
    </source>
</evidence>
<proteinExistence type="inferred from homology"/>
<name>A0AAW5JY22_9BACT</name>
<comment type="caution">
    <text evidence="11">The sequence shown here is derived from an EMBL/GenBank/DDBJ whole genome shotgun (WGS) entry which is preliminary data.</text>
</comment>
<dbReference type="PANTHER" id="PTHR34353:SF2">
    <property type="entry name" value="CRISPR-ASSOCIATED ENDONUCLEASE CAS1 1"/>
    <property type="match status" value="1"/>
</dbReference>
<comment type="cofactor">
    <cofactor evidence="10">
        <name>Mg(2+)</name>
        <dbReference type="ChEBI" id="CHEBI:18420"/>
    </cofactor>
    <cofactor evidence="10">
        <name>Mn(2+)</name>
        <dbReference type="ChEBI" id="CHEBI:29035"/>
    </cofactor>
</comment>
<dbReference type="GO" id="GO:0046872">
    <property type="term" value="F:metal ion binding"/>
    <property type="evidence" value="ECO:0007669"/>
    <property type="project" value="UniProtKB-UniRule"/>
</dbReference>
<dbReference type="EC" id="3.1.-.-" evidence="10"/>
<feature type="binding site" evidence="10">
    <location>
        <position position="249"/>
    </location>
    <ligand>
        <name>Mn(2+)</name>
        <dbReference type="ChEBI" id="CHEBI:29035"/>
    </ligand>
</feature>
<evidence type="ECO:0000256" key="6">
    <source>
        <dbReference type="ARBA" id="ARBA00023118"/>
    </source>
</evidence>
<sequence>MKKLQNSLYILTQGAYLAKEGETIAVYVDKELKQRFPIHNQSNILCFGNVLCTPALMGMCGEYGVGMSFFTENGRFLARVNGPISGNVLLRRKQYRTADDANSRAELARWMVIAKIANGRKILIRAAREYPGKDGAGRLKEAASYLSIALRSLESFKPLDTVRGIEGDAARVYFSVFDELIVAQKDNFFFHGRNRRPPMDNVNAMLSFVYTLLAHDVASALEGVGLDPAVGFLHADRPGRPSLALDLIEEFRSMISDRLVLTLINRKQVRKEGFLKTETGGVIMDDKTRKEIIKNYQERKRDEIIHPFISEKIPLGLLPHVQAMLMSSYLRGDIDGYPPFYWK</sequence>
<protein>
    <recommendedName>
        <fullName evidence="10">CRISPR-associated endonuclease Cas1</fullName>
        <ecNumber evidence="10">3.1.-.-</ecNumber>
    </recommendedName>
</protein>
<dbReference type="AlphaFoldDB" id="A0AAW5JY22"/>
<evidence type="ECO:0000313" key="12">
    <source>
        <dbReference type="Proteomes" id="UP001205919"/>
    </source>
</evidence>
<evidence type="ECO:0000256" key="8">
    <source>
        <dbReference type="ARBA" id="ARBA00023211"/>
    </source>
</evidence>
<dbReference type="CDD" id="cd09721">
    <property type="entry name" value="Cas1_I-C"/>
    <property type="match status" value="1"/>
</dbReference>
<keyword evidence="4 10" id="KW-0378">Hydrolase</keyword>
<gene>
    <name evidence="11" type="primary">cas1c</name>
    <name evidence="10" type="synonym">cas1</name>
    <name evidence="11" type="ORF">NE630_03255</name>
</gene>
<feature type="binding site" evidence="10">
    <location>
        <position position="166"/>
    </location>
    <ligand>
        <name>Mn(2+)</name>
        <dbReference type="ChEBI" id="CHEBI:29035"/>
    </ligand>
</feature>
<dbReference type="NCBIfam" id="TIGR03640">
    <property type="entry name" value="cas1_DVULG"/>
    <property type="match status" value="1"/>
</dbReference>
<evidence type="ECO:0000256" key="2">
    <source>
        <dbReference type="ARBA" id="ARBA00022723"/>
    </source>
</evidence>
<dbReference type="Gene3D" id="3.100.10.20">
    <property type="entry name" value="CRISPR-associated endonuclease Cas1, N-terminal domain"/>
    <property type="match status" value="1"/>
</dbReference>
<keyword evidence="3 10" id="KW-0255">Endonuclease</keyword>
<dbReference type="PANTHER" id="PTHR34353">
    <property type="entry name" value="CRISPR-ASSOCIATED ENDONUCLEASE CAS1 1"/>
    <property type="match status" value="1"/>
</dbReference>
<dbReference type="InterPro" id="IPR019856">
    <property type="entry name" value="CRISPR-assoc_Cas1_DVULG"/>
</dbReference>
<keyword evidence="8 10" id="KW-0464">Manganese</keyword>
<evidence type="ECO:0000256" key="10">
    <source>
        <dbReference type="HAMAP-Rule" id="MF_01470"/>
    </source>
</evidence>
<dbReference type="Proteomes" id="UP001205919">
    <property type="component" value="Unassembled WGS sequence"/>
</dbReference>
<keyword evidence="12" id="KW-1185">Reference proteome</keyword>
<dbReference type="Gene3D" id="1.20.120.920">
    <property type="entry name" value="CRISPR-associated endonuclease Cas1, C-terminal domain"/>
    <property type="match status" value="1"/>
</dbReference>
<keyword evidence="5 10" id="KW-0460">Magnesium</keyword>
<keyword evidence="1 10" id="KW-0540">Nuclease</keyword>
<dbReference type="InterPro" id="IPR050646">
    <property type="entry name" value="Cas1"/>
</dbReference>
<dbReference type="GO" id="GO:0051607">
    <property type="term" value="P:defense response to virus"/>
    <property type="evidence" value="ECO:0007669"/>
    <property type="project" value="UniProtKB-UniRule"/>
</dbReference>
<keyword evidence="6 10" id="KW-0051">Antiviral defense</keyword>
<dbReference type="Pfam" id="PF01867">
    <property type="entry name" value="Cas_Cas1"/>
    <property type="match status" value="1"/>
</dbReference>
<feature type="binding site" evidence="10">
    <location>
        <position position="234"/>
    </location>
    <ligand>
        <name>Mn(2+)</name>
        <dbReference type="ChEBI" id="CHEBI:29035"/>
    </ligand>
</feature>
<organism evidence="11 12">
    <name type="scientific">Cloacibacillus evryensis</name>
    <dbReference type="NCBI Taxonomy" id="508460"/>
    <lineage>
        <taxon>Bacteria</taxon>
        <taxon>Thermotogati</taxon>
        <taxon>Synergistota</taxon>
        <taxon>Synergistia</taxon>
        <taxon>Synergistales</taxon>
        <taxon>Synergistaceae</taxon>
        <taxon>Cloacibacillus</taxon>
    </lineage>
</organism>
<dbReference type="GeneID" id="95756623"/>
<reference evidence="11 12" key="1">
    <citation type="submission" date="2022-06" db="EMBL/GenBank/DDBJ databases">
        <title>Isolation of gut microbiota from human fecal samples.</title>
        <authorList>
            <person name="Pamer E.G."/>
            <person name="Barat B."/>
            <person name="Waligurski E."/>
            <person name="Medina S."/>
            <person name="Paddock L."/>
            <person name="Mostad J."/>
        </authorList>
    </citation>
    <scope>NUCLEOTIDE SEQUENCE [LARGE SCALE GENOMIC DNA]</scope>
    <source>
        <strain evidence="11 12">DFI.9.90</strain>
    </source>
</reference>
<comment type="subunit">
    <text evidence="9 10">Homodimer, forms a heterotetramer with a Cas2 homodimer.</text>
</comment>
<dbReference type="EMBL" id="JANFYT010000005">
    <property type="protein sequence ID" value="MCQ4813440.1"/>
    <property type="molecule type" value="Genomic_DNA"/>
</dbReference>
<evidence type="ECO:0000256" key="7">
    <source>
        <dbReference type="ARBA" id="ARBA00023125"/>
    </source>
</evidence>
<evidence type="ECO:0000256" key="3">
    <source>
        <dbReference type="ARBA" id="ARBA00022759"/>
    </source>
</evidence>
<dbReference type="HAMAP" id="MF_01470">
    <property type="entry name" value="Cas1"/>
    <property type="match status" value="1"/>
</dbReference>
<evidence type="ECO:0000256" key="9">
    <source>
        <dbReference type="ARBA" id="ARBA00038592"/>
    </source>
</evidence>
<dbReference type="NCBIfam" id="TIGR00287">
    <property type="entry name" value="cas1"/>
    <property type="match status" value="1"/>
</dbReference>
<evidence type="ECO:0000256" key="5">
    <source>
        <dbReference type="ARBA" id="ARBA00022842"/>
    </source>
</evidence>
<dbReference type="GO" id="GO:0016787">
    <property type="term" value="F:hydrolase activity"/>
    <property type="evidence" value="ECO:0007669"/>
    <property type="project" value="UniProtKB-KW"/>
</dbReference>
<dbReference type="InterPro" id="IPR042206">
    <property type="entry name" value="CRISPR-assoc_Cas1_C"/>
</dbReference>
<keyword evidence="2 10" id="KW-0479">Metal-binding</keyword>
<dbReference type="GO" id="GO:0003677">
    <property type="term" value="F:DNA binding"/>
    <property type="evidence" value="ECO:0007669"/>
    <property type="project" value="UniProtKB-KW"/>
</dbReference>
<comment type="function">
    <text evidence="10">CRISPR (clustered regularly interspaced short palindromic repeat), is an adaptive immune system that provides protection against mobile genetic elements (viruses, transposable elements and conjugative plasmids). CRISPR clusters contain spacers, sequences complementary to antecedent mobile elements, and target invading nucleic acids. CRISPR clusters are transcribed and processed into CRISPR RNA (crRNA). Acts as a dsDNA endonuclease. Involved in the integration of spacer DNA into the CRISPR cassette.</text>
</comment>
<dbReference type="GO" id="GO:0004520">
    <property type="term" value="F:DNA endonuclease activity"/>
    <property type="evidence" value="ECO:0007669"/>
    <property type="project" value="InterPro"/>
</dbReference>